<keyword evidence="6" id="KW-1185">Reference proteome</keyword>
<dbReference type="InterPro" id="IPR000835">
    <property type="entry name" value="HTH_MarR-typ"/>
</dbReference>
<keyword evidence="2 5" id="KW-0238">DNA-binding</keyword>
<dbReference type="SUPFAM" id="SSF46785">
    <property type="entry name" value="Winged helix' DNA-binding domain"/>
    <property type="match status" value="1"/>
</dbReference>
<dbReference type="InterPro" id="IPR036388">
    <property type="entry name" value="WH-like_DNA-bd_sf"/>
</dbReference>
<protein>
    <submittedName>
        <fullName evidence="5">DNA-binding MarR family transcriptional regulator</fullName>
    </submittedName>
</protein>
<comment type="caution">
    <text evidence="5">The sequence shown here is derived from an EMBL/GenBank/DDBJ whole genome shotgun (WGS) entry which is preliminary data.</text>
</comment>
<evidence type="ECO:0000313" key="5">
    <source>
        <dbReference type="EMBL" id="MDR7149086.1"/>
    </source>
</evidence>
<proteinExistence type="predicted"/>
<dbReference type="SMART" id="SM00347">
    <property type="entry name" value="HTH_MARR"/>
    <property type="match status" value="1"/>
</dbReference>
<evidence type="ECO:0000313" key="6">
    <source>
        <dbReference type="Proteomes" id="UP001265700"/>
    </source>
</evidence>
<dbReference type="Gene3D" id="1.10.10.10">
    <property type="entry name" value="Winged helix-like DNA-binding domain superfamily/Winged helix DNA-binding domain"/>
    <property type="match status" value="1"/>
</dbReference>
<sequence length="145" mass="16484">MSAPDSPDVLERLHSLVARFHRRMHEAVRDDGDGIAIMEARALNHLARFEGSTQRDLVSHTGRDKAQIARIVKALTDRGLIECSTDPADRRVQRLHPTTAGRAMHRRMQQHRQRFAKDMTRGFSTEELEGLKAQLERLLANVSDP</sequence>
<evidence type="ECO:0000256" key="1">
    <source>
        <dbReference type="ARBA" id="ARBA00023015"/>
    </source>
</evidence>
<name>A0ABU1WJ72_9BURK</name>
<dbReference type="PANTHER" id="PTHR42756">
    <property type="entry name" value="TRANSCRIPTIONAL REGULATOR, MARR"/>
    <property type="match status" value="1"/>
</dbReference>
<feature type="domain" description="HTH marR-type" evidence="4">
    <location>
        <begin position="6"/>
        <end position="140"/>
    </location>
</feature>
<evidence type="ECO:0000256" key="3">
    <source>
        <dbReference type="ARBA" id="ARBA00023163"/>
    </source>
</evidence>
<dbReference type="Proteomes" id="UP001265700">
    <property type="component" value="Unassembled WGS sequence"/>
</dbReference>
<keyword evidence="1" id="KW-0805">Transcription regulation</keyword>
<dbReference type="RefSeq" id="WP_310312501.1">
    <property type="nucleotide sequence ID" value="NZ_JAVDWU010000002.1"/>
</dbReference>
<evidence type="ECO:0000259" key="4">
    <source>
        <dbReference type="PROSITE" id="PS50995"/>
    </source>
</evidence>
<dbReference type="InterPro" id="IPR036390">
    <property type="entry name" value="WH_DNA-bd_sf"/>
</dbReference>
<keyword evidence="3" id="KW-0804">Transcription</keyword>
<dbReference type="Pfam" id="PF12802">
    <property type="entry name" value="MarR_2"/>
    <property type="match status" value="1"/>
</dbReference>
<organism evidence="5 6">
    <name type="scientific">Hydrogenophaga palleronii</name>
    <dbReference type="NCBI Taxonomy" id="65655"/>
    <lineage>
        <taxon>Bacteria</taxon>
        <taxon>Pseudomonadati</taxon>
        <taxon>Pseudomonadota</taxon>
        <taxon>Betaproteobacteria</taxon>
        <taxon>Burkholderiales</taxon>
        <taxon>Comamonadaceae</taxon>
        <taxon>Hydrogenophaga</taxon>
    </lineage>
</organism>
<dbReference type="PRINTS" id="PR00598">
    <property type="entry name" value="HTHMARR"/>
</dbReference>
<accession>A0ABU1WJ72</accession>
<gene>
    <name evidence="5" type="ORF">J2W49_001035</name>
</gene>
<reference evidence="5 6" key="1">
    <citation type="submission" date="2023-07" db="EMBL/GenBank/DDBJ databases">
        <title>Sorghum-associated microbial communities from plants grown in Nebraska, USA.</title>
        <authorList>
            <person name="Schachtman D."/>
        </authorList>
    </citation>
    <scope>NUCLEOTIDE SEQUENCE [LARGE SCALE GENOMIC DNA]</scope>
    <source>
        <strain evidence="5 6">4249</strain>
    </source>
</reference>
<dbReference type="GO" id="GO:0003677">
    <property type="term" value="F:DNA binding"/>
    <property type="evidence" value="ECO:0007669"/>
    <property type="project" value="UniProtKB-KW"/>
</dbReference>
<evidence type="ECO:0000256" key="2">
    <source>
        <dbReference type="ARBA" id="ARBA00023125"/>
    </source>
</evidence>
<dbReference type="PROSITE" id="PS50995">
    <property type="entry name" value="HTH_MARR_2"/>
    <property type="match status" value="1"/>
</dbReference>
<dbReference type="EMBL" id="JAVDWU010000002">
    <property type="protein sequence ID" value="MDR7149086.1"/>
    <property type="molecule type" value="Genomic_DNA"/>
</dbReference>
<dbReference type="PANTHER" id="PTHR42756:SF1">
    <property type="entry name" value="TRANSCRIPTIONAL REPRESSOR OF EMRAB OPERON"/>
    <property type="match status" value="1"/>
</dbReference>